<evidence type="ECO:0000256" key="4">
    <source>
        <dbReference type="ARBA" id="ARBA00022692"/>
    </source>
</evidence>
<dbReference type="InterPro" id="IPR051084">
    <property type="entry name" value="H+-coupled_symporters"/>
</dbReference>
<evidence type="ECO:0000313" key="12">
    <source>
        <dbReference type="Proteomes" id="UP000438448"/>
    </source>
</evidence>
<evidence type="ECO:0000313" key="11">
    <source>
        <dbReference type="EMBL" id="MQY21382.1"/>
    </source>
</evidence>
<evidence type="ECO:0000259" key="10">
    <source>
        <dbReference type="PROSITE" id="PS50850"/>
    </source>
</evidence>
<dbReference type="PANTHER" id="PTHR43528">
    <property type="entry name" value="ALPHA-KETOGLUTARATE PERMEASE"/>
    <property type="match status" value="1"/>
</dbReference>
<name>A0A7K0D7S6_9NOCA</name>
<comment type="caution">
    <text evidence="11">The sequence shown here is derived from an EMBL/GenBank/DDBJ whole genome shotgun (WGS) entry which is preliminary data.</text>
</comment>
<keyword evidence="5" id="KW-0769">Symport</keyword>
<keyword evidence="7 9" id="KW-0472">Membrane</keyword>
<dbReference type="InterPro" id="IPR020846">
    <property type="entry name" value="MFS_dom"/>
</dbReference>
<evidence type="ECO:0000256" key="6">
    <source>
        <dbReference type="ARBA" id="ARBA00022989"/>
    </source>
</evidence>
<feature type="transmembrane region" description="Helical" evidence="9">
    <location>
        <begin position="357"/>
        <end position="379"/>
    </location>
</feature>
<gene>
    <name evidence="11" type="primary">kgtP_2</name>
    <name evidence="11" type="ORF">NRB20_44920</name>
</gene>
<dbReference type="Pfam" id="PF00083">
    <property type="entry name" value="Sugar_tr"/>
    <property type="match status" value="2"/>
</dbReference>
<comment type="subcellular location">
    <subcellularLocation>
        <location evidence="1">Cell membrane</location>
        <topology evidence="1">Multi-pass membrane protein</topology>
    </subcellularLocation>
</comment>
<feature type="transmembrane region" description="Helical" evidence="9">
    <location>
        <begin position="183"/>
        <end position="203"/>
    </location>
</feature>
<dbReference type="GO" id="GO:0005886">
    <property type="term" value="C:plasma membrane"/>
    <property type="evidence" value="ECO:0007669"/>
    <property type="project" value="UniProtKB-SubCell"/>
</dbReference>
<keyword evidence="3" id="KW-1003">Cell membrane</keyword>
<feature type="region of interest" description="Disordered" evidence="8">
    <location>
        <begin position="1"/>
        <end position="39"/>
    </location>
</feature>
<feature type="transmembrane region" description="Helical" evidence="9">
    <location>
        <begin position="72"/>
        <end position="94"/>
    </location>
</feature>
<feature type="transmembrane region" description="Helical" evidence="9">
    <location>
        <begin position="422"/>
        <end position="441"/>
    </location>
</feature>
<feature type="transmembrane region" description="Helical" evidence="9">
    <location>
        <begin position="114"/>
        <end position="131"/>
    </location>
</feature>
<evidence type="ECO:0000256" key="3">
    <source>
        <dbReference type="ARBA" id="ARBA00022475"/>
    </source>
</evidence>
<evidence type="ECO:0000256" key="9">
    <source>
        <dbReference type="SAM" id="Phobius"/>
    </source>
</evidence>
<dbReference type="Gene3D" id="1.20.1250.20">
    <property type="entry name" value="MFS general substrate transporter like domains"/>
    <property type="match status" value="2"/>
</dbReference>
<dbReference type="InterPro" id="IPR036259">
    <property type="entry name" value="MFS_trans_sf"/>
</dbReference>
<dbReference type="AlphaFoldDB" id="A0A7K0D7S6"/>
<feature type="transmembrane region" description="Helical" evidence="9">
    <location>
        <begin position="137"/>
        <end position="153"/>
    </location>
</feature>
<sequence length="450" mass="46999">MSTSTSAAHPDHVDVPDKPNSLLPQEDPPDATESGTPPPTWRTLLSTGTGNALEWYDWAIFGTFSPFFAHQFFPAATGMLALLSALAVFAVGFVMRPIGSLLFGWYADRRGRRAALIGSIALASGGSLLIGLSPTHAAIGLAAPILLVIARLAQGLGHGGEMPAVQTYLAESSPPGRRGRWGAFIYISGTTGIIVSTVLGAIGSGVLSKAQMGAWGWRIPFLLGGVVGAYTLVMRLRLTESASFSRNTAPEVPLWRGLWTHRIGCARAFGLTLGGTVTFYLWVIGTPAQQVAAHRIPAAQVLWISVLASVVMIAMLPLYGTLADRIGRRPVLLLANLGSAAVIFPLTALLGRGPWQLAVALIVAMVFLAPFAAIIPAVYAELFPTGIRATGSGLGAAIATAVFGGTAPYLQTWLTASQHATLFAGYVLALSLASAAVVLGMPETRDAPIG</sequence>
<keyword evidence="6 9" id="KW-1133">Transmembrane helix</keyword>
<protein>
    <submittedName>
        <fullName evidence="11">Alpha-ketoglutarate permease</fullName>
    </submittedName>
</protein>
<feature type="transmembrane region" description="Helical" evidence="9">
    <location>
        <begin position="331"/>
        <end position="351"/>
    </location>
</feature>
<dbReference type="OrthoDB" id="8953821at2"/>
<feature type="transmembrane region" description="Helical" evidence="9">
    <location>
        <begin position="215"/>
        <end position="233"/>
    </location>
</feature>
<keyword evidence="2" id="KW-0813">Transport</keyword>
<evidence type="ECO:0000256" key="8">
    <source>
        <dbReference type="SAM" id="MobiDB-lite"/>
    </source>
</evidence>
<dbReference type="RefSeq" id="WP_153412024.1">
    <property type="nucleotide sequence ID" value="NZ_WEGK01000009.1"/>
</dbReference>
<evidence type="ECO:0000256" key="2">
    <source>
        <dbReference type="ARBA" id="ARBA00022448"/>
    </source>
</evidence>
<evidence type="ECO:0000256" key="5">
    <source>
        <dbReference type="ARBA" id="ARBA00022847"/>
    </source>
</evidence>
<feature type="transmembrane region" description="Helical" evidence="9">
    <location>
        <begin position="391"/>
        <end position="410"/>
    </location>
</feature>
<dbReference type="Proteomes" id="UP000438448">
    <property type="component" value="Unassembled WGS sequence"/>
</dbReference>
<proteinExistence type="predicted"/>
<keyword evidence="12" id="KW-1185">Reference proteome</keyword>
<dbReference type="EMBL" id="WEGK01000009">
    <property type="protein sequence ID" value="MQY21382.1"/>
    <property type="molecule type" value="Genomic_DNA"/>
</dbReference>
<feature type="transmembrane region" description="Helical" evidence="9">
    <location>
        <begin position="264"/>
        <end position="284"/>
    </location>
</feature>
<reference evidence="11 12" key="1">
    <citation type="submission" date="2019-10" db="EMBL/GenBank/DDBJ databases">
        <title>Nocardia macrotermitis sp. nov. and Nocardia aurantia sp. nov., isolated from the gut of fungus growing-termite Macrotermes natalensis.</title>
        <authorList>
            <person name="Benndorf R."/>
            <person name="Schwitalla J."/>
            <person name="Martin K."/>
            <person name="De Beer W."/>
            <person name="Kaster A.-K."/>
            <person name="Vollmers J."/>
            <person name="Poulsen M."/>
            <person name="Beemelmanns C."/>
        </authorList>
    </citation>
    <scope>NUCLEOTIDE SEQUENCE [LARGE SCALE GENOMIC DNA]</scope>
    <source>
        <strain evidence="11 12">RB20</strain>
    </source>
</reference>
<evidence type="ECO:0000256" key="1">
    <source>
        <dbReference type="ARBA" id="ARBA00004651"/>
    </source>
</evidence>
<accession>A0A7K0D7S6</accession>
<dbReference type="SUPFAM" id="SSF103473">
    <property type="entry name" value="MFS general substrate transporter"/>
    <property type="match status" value="1"/>
</dbReference>
<dbReference type="PANTHER" id="PTHR43528:SF1">
    <property type="entry name" value="ALPHA-KETOGLUTARATE PERMEASE"/>
    <property type="match status" value="1"/>
</dbReference>
<feature type="domain" description="Major facilitator superfamily (MFS) profile" evidence="10">
    <location>
        <begin position="43"/>
        <end position="445"/>
    </location>
</feature>
<dbReference type="InterPro" id="IPR005828">
    <property type="entry name" value="MFS_sugar_transport-like"/>
</dbReference>
<keyword evidence="4 9" id="KW-0812">Transmembrane</keyword>
<evidence type="ECO:0000256" key="7">
    <source>
        <dbReference type="ARBA" id="ARBA00023136"/>
    </source>
</evidence>
<dbReference type="PROSITE" id="PS50850">
    <property type="entry name" value="MFS"/>
    <property type="match status" value="1"/>
</dbReference>
<dbReference type="GO" id="GO:0015293">
    <property type="term" value="F:symporter activity"/>
    <property type="evidence" value="ECO:0007669"/>
    <property type="project" value="UniProtKB-KW"/>
</dbReference>
<organism evidence="11 12">
    <name type="scientific">Nocardia macrotermitis</name>
    <dbReference type="NCBI Taxonomy" id="2585198"/>
    <lineage>
        <taxon>Bacteria</taxon>
        <taxon>Bacillati</taxon>
        <taxon>Actinomycetota</taxon>
        <taxon>Actinomycetes</taxon>
        <taxon>Mycobacteriales</taxon>
        <taxon>Nocardiaceae</taxon>
        <taxon>Nocardia</taxon>
    </lineage>
</organism>
<feature type="transmembrane region" description="Helical" evidence="9">
    <location>
        <begin position="296"/>
        <end position="319"/>
    </location>
</feature>